<feature type="region of interest" description="Disordered" evidence="1">
    <location>
        <begin position="203"/>
        <end position="228"/>
    </location>
</feature>
<name>A0A558AFY3_9PSEU</name>
<sequence length="380" mass="39626">MRKLDEELASGRLSADDYRVRRDQVLSSAVGQPDAQPAQQPGSADSTQVIAPISPPQGTPQPAPPQDNSAERTQAVPQWQQQQPAQPPEAARTEYVAPPQQQQVPYSPPGGFPQAGPVSPPGGFPQTPPPWNAPDSDQSPPWGGGDLPPLTPSGDPGWIQQGPESFDNKPKKGNGAKIGAIVAAVVVLAGIAFGAYMLWGRSSTSASGGGQTTTTQAAPSSQTPPDPMAVAQLPGTVENFDRIKSFSQIPALNYLTSNELSAYQTAGAGDTKFVARRLPDGSRVLMLLTTVSDPQAAQKAAGDLLAIQIRNGGTRVVDVPDGVLASSIDAKGGNPAQVRAHYAHQNVVVRIEVSNPNAQTAQTDFTSILNSQLKVLPANG</sequence>
<evidence type="ECO:0008006" key="5">
    <source>
        <dbReference type="Google" id="ProtNLM"/>
    </source>
</evidence>
<organism evidence="3 4">
    <name type="scientific">Amycolatopsis acidiphila</name>
    <dbReference type="NCBI Taxonomy" id="715473"/>
    <lineage>
        <taxon>Bacteria</taxon>
        <taxon>Bacillati</taxon>
        <taxon>Actinomycetota</taxon>
        <taxon>Actinomycetes</taxon>
        <taxon>Pseudonocardiales</taxon>
        <taxon>Pseudonocardiaceae</taxon>
        <taxon>Amycolatopsis</taxon>
    </lineage>
</organism>
<accession>A0A558AFY3</accession>
<protein>
    <recommendedName>
        <fullName evidence="5">DUF1707 domain-containing protein</fullName>
    </recommendedName>
</protein>
<dbReference type="OrthoDB" id="3692386at2"/>
<feature type="transmembrane region" description="Helical" evidence="2">
    <location>
        <begin position="178"/>
        <end position="199"/>
    </location>
</feature>
<keyword evidence="2" id="KW-0472">Membrane</keyword>
<proteinExistence type="predicted"/>
<keyword evidence="2" id="KW-1133">Transmembrane helix</keyword>
<keyword evidence="2" id="KW-0812">Transmembrane</keyword>
<feature type="compositionally biased region" description="Low complexity" evidence="1">
    <location>
        <begin position="203"/>
        <end position="221"/>
    </location>
</feature>
<dbReference type="EMBL" id="VJZA01000013">
    <property type="protein sequence ID" value="TVT23178.1"/>
    <property type="molecule type" value="Genomic_DNA"/>
</dbReference>
<feature type="compositionally biased region" description="Pro residues" evidence="1">
    <location>
        <begin position="118"/>
        <end position="132"/>
    </location>
</feature>
<feature type="compositionally biased region" description="Pro residues" evidence="1">
    <location>
        <begin position="53"/>
        <end position="65"/>
    </location>
</feature>
<evidence type="ECO:0000256" key="1">
    <source>
        <dbReference type="SAM" id="MobiDB-lite"/>
    </source>
</evidence>
<keyword evidence="4" id="KW-1185">Reference proteome</keyword>
<feature type="compositionally biased region" description="Basic and acidic residues" evidence="1">
    <location>
        <begin position="14"/>
        <end position="24"/>
    </location>
</feature>
<reference evidence="3 4" key="1">
    <citation type="submission" date="2019-07" db="EMBL/GenBank/DDBJ databases">
        <title>New species of Amycolatopsis and Streptomyces.</title>
        <authorList>
            <person name="Duangmal K."/>
            <person name="Teo W.F.A."/>
            <person name="Lipun K."/>
        </authorList>
    </citation>
    <scope>NUCLEOTIDE SEQUENCE [LARGE SCALE GENOMIC DNA]</scope>
    <source>
        <strain evidence="3 4">JCM 30562</strain>
    </source>
</reference>
<gene>
    <name evidence="3" type="ORF">FNH06_10820</name>
</gene>
<comment type="caution">
    <text evidence="3">The sequence shown here is derived from an EMBL/GenBank/DDBJ whole genome shotgun (WGS) entry which is preliminary data.</text>
</comment>
<feature type="compositionally biased region" description="Low complexity" evidence="1">
    <location>
        <begin position="74"/>
        <end position="90"/>
    </location>
</feature>
<evidence type="ECO:0000256" key="2">
    <source>
        <dbReference type="SAM" id="Phobius"/>
    </source>
</evidence>
<evidence type="ECO:0000313" key="4">
    <source>
        <dbReference type="Proteomes" id="UP000318578"/>
    </source>
</evidence>
<feature type="region of interest" description="Disordered" evidence="1">
    <location>
        <begin position="1"/>
        <end position="172"/>
    </location>
</feature>
<feature type="compositionally biased region" description="Low complexity" evidence="1">
    <location>
        <begin position="31"/>
        <end position="46"/>
    </location>
</feature>
<dbReference type="AlphaFoldDB" id="A0A558AFY3"/>
<dbReference type="Proteomes" id="UP000318578">
    <property type="component" value="Unassembled WGS sequence"/>
</dbReference>
<evidence type="ECO:0000313" key="3">
    <source>
        <dbReference type="EMBL" id="TVT23178.1"/>
    </source>
</evidence>